<protein>
    <recommendedName>
        <fullName evidence="3">Auxin response factor</fullName>
    </recommendedName>
</protein>
<evidence type="ECO:0000313" key="2">
    <source>
        <dbReference type="Proteomes" id="UP001469553"/>
    </source>
</evidence>
<keyword evidence="2" id="KW-1185">Reference proteome</keyword>
<name>A0ABV0ZZG0_9TELE</name>
<evidence type="ECO:0008006" key="3">
    <source>
        <dbReference type="Google" id="ProtNLM"/>
    </source>
</evidence>
<evidence type="ECO:0000313" key="1">
    <source>
        <dbReference type="EMBL" id="MEQ2311663.1"/>
    </source>
</evidence>
<sequence>MSLISNSIGVKKWHHREGVGVGEGFDHPSATPKMCGQIPQHLKTFVRSCPGIPILVEEVPFTARTSTHFQQGNILWLQRGEAALTETQRPVTGIA</sequence>
<proteinExistence type="predicted"/>
<gene>
    <name evidence="1" type="ORF">AMECASPLE_022672</name>
</gene>
<organism evidence="1 2">
    <name type="scientific">Ameca splendens</name>
    <dbReference type="NCBI Taxonomy" id="208324"/>
    <lineage>
        <taxon>Eukaryota</taxon>
        <taxon>Metazoa</taxon>
        <taxon>Chordata</taxon>
        <taxon>Craniata</taxon>
        <taxon>Vertebrata</taxon>
        <taxon>Euteleostomi</taxon>
        <taxon>Actinopterygii</taxon>
        <taxon>Neopterygii</taxon>
        <taxon>Teleostei</taxon>
        <taxon>Neoteleostei</taxon>
        <taxon>Acanthomorphata</taxon>
        <taxon>Ovalentaria</taxon>
        <taxon>Atherinomorphae</taxon>
        <taxon>Cyprinodontiformes</taxon>
        <taxon>Goodeidae</taxon>
        <taxon>Ameca</taxon>
    </lineage>
</organism>
<accession>A0ABV0ZZG0</accession>
<dbReference type="EMBL" id="JAHRIP010077272">
    <property type="protein sequence ID" value="MEQ2311663.1"/>
    <property type="molecule type" value="Genomic_DNA"/>
</dbReference>
<reference evidence="1 2" key="1">
    <citation type="submission" date="2021-06" db="EMBL/GenBank/DDBJ databases">
        <authorList>
            <person name="Palmer J.M."/>
        </authorList>
    </citation>
    <scope>NUCLEOTIDE SEQUENCE [LARGE SCALE GENOMIC DNA]</scope>
    <source>
        <strain evidence="1 2">AS_MEX2019</strain>
        <tissue evidence="1">Muscle</tissue>
    </source>
</reference>
<comment type="caution">
    <text evidence="1">The sequence shown here is derived from an EMBL/GenBank/DDBJ whole genome shotgun (WGS) entry which is preliminary data.</text>
</comment>
<dbReference type="Proteomes" id="UP001469553">
    <property type="component" value="Unassembled WGS sequence"/>
</dbReference>